<comment type="caution">
    <text evidence="1">The sequence shown here is derived from an EMBL/GenBank/DDBJ whole genome shotgun (WGS) entry which is preliminary data.</text>
</comment>
<dbReference type="EMBL" id="BNDW01000068">
    <property type="protein sequence ID" value="GHI25250.1"/>
    <property type="molecule type" value="Genomic_DNA"/>
</dbReference>
<protein>
    <recommendedName>
        <fullName evidence="3">Lipoprotein</fullName>
    </recommendedName>
</protein>
<dbReference type="Proteomes" id="UP001052739">
    <property type="component" value="Unassembled WGS sequence"/>
</dbReference>
<evidence type="ECO:0000313" key="1">
    <source>
        <dbReference type="EMBL" id="GHI25250.1"/>
    </source>
</evidence>
<proteinExistence type="predicted"/>
<evidence type="ECO:0000313" key="2">
    <source>
        <dbReference type="Proteomes" id="UP001052739"/>
    </source>
</evidence>
<reference evidence="1" key="1">
    <citation type="submission" date="2024-05" db="EMBL/GenBank/DDBJ databases">
        <title>Whole genome shotgun sequence of Streptomyces hydrogenans NBRC 13475.</title>
        <authorList>
            <person name="Komaki H."/>
            <person name="Tamura T."/>
        </authorList>
    </citation>
    <scope>NUCLEOTIDE SEQUENCE</scope>
    <source>
        <strain evidence="1">NBRC 13475</strain>
    </source>
</reference>
<evidence type="ECO:0008006" key="3">
    <source>
        <dbReference type="Google" id="ProtNLM"/>
    </source>
</evidence>
<sequence>MGTLYGLGPDYDIAVGSVPTDLSAAAVTGLRISMVNVKSVDVVVLKGAGTAADDPTITLRHHTAATAGTSADLAVITEYYLRSEATLDNDEVWVRRTQAAAATIVDPGGAGTSAESQQLIVFSVKPSDLPETSNYISVNVGDVGANAQLGTVLYIVHKHDKGDPVSFPVPLR</sequence>
<accession>A0ABQ3PJP7</accession>
<name>A0ABQ3PJP7_9ACTN</name>
<organism evidence="1 2">
    <name type="scientific">Streptomyces hydrogenans</name>
    <dbReference type="NCBI Taxonomy" id="1873719"/>
    <lineage>
        <taxon>Bacteria</taxon>
        <taxon>Bacillati</taxon>
        <taxon>Actinomycetota</taxon>
        <taxon>Actinomycetes</taxon>
        <taxon>Kitasatosporales</taxon>
        <taxon>Streptomycetaceae</taxon>
        <taxon>Streptomyces</taxon>
    </lineage>
</organism>
<gene>
    <name evidence="1" type="ORF">Shyd_66210</name>
</gene>
<dbReference type="RefSeq" id="WP_190222731.1">
    <property type="nucleotide sequence ID" value="NZ_BNBS01000020.1"/>
</dbReference>
<keyword evidence="2" id="KW-1185">Reference proteome</keyword>